<feature type="domain" description="Mur ligase central" evidence="6">
    <location>
        <begin position="137"/>
        <end position="267"/>
    </location>
</feature>
<dbReference type="SUPFAM" id="SSF53244">
    <property type="entry name" value="MurD-like peptide ligases, peptide-binding domain"/>
    <property type="match status" value="1"/>
</dbReference>
<evidence type="ECO:0000256" key="2">
    <source>
        <dbReference type="ARBA" id="ARBA00022741"/>
    </source>
</evidence>
<dbReference type="GO" id="GO:0005524">
    <property type="term" value="F:ATP binding"/>
    <property type="evidence" value="ECO:0007669"/>
    <property type="project" value="UniProtKB-KW"/>
</dbReference>
<dbReference type="InterPro" id="IPR036615">
    <property type="entry name" value="Mur_ligase_C_dom_sf"/>
</dbReference>
<dbReference type="Gene3D" id="3.90.190.20">
    <property type="entry name" value="Mur ligase, C-terminal domain"/>
    <property type="match status" value="1"/>
</dbReference>
<keyword evidence="3" id="KW-0067">ATP-binding</keyword>
<organism evidence="7 8">
    <name type="scientific">Candidatus Doudnabacteria bacterium RIFCSPHIGHO2_01_FULL_49_9</name>
    <dbReference type="NCBI Taxonomy" id="1817827"/>
    <lineage>
        <taxon>Bacteria</taxon>
        <taxon>Candidatus Doudnaibacteriota</taxon>
    </lineage>
</organism>
<dbReference type="Pfam" id="PF08245">
    <property type="entry name" value="Mur_ligase_M"/>
    <property type="match status" value="1"/>
</dbReference>
<sequence>MFRIIKYHLYLLQLENYNLGRYWRVAPKKIFLRDKMRQKIVWTPKLSGVFTLAIILQIAVAYFAVRPLANDEVYLGFFPATFMFLFLFLSFFHFVFLTLAVLAVWPFDYMVKSYLVNKARTKMKQLTHDRGLVVIGITGSYGKTTMKEALAAILSIKFKIVKTPESVNTPVGISRLILSQLTVETEIFIVEMGAYQRGDIRALCEIAKPDIAVLTGINEAHLERFRSIENTIKGKFEIVENARVGGLVVLNGDDARVKENYQKFTDQRRVELYNAASSKYQDLTVPLLGDYIWGIINACGIIASELRLSEEEIRRGIINLKPIPHRLQLIENRSAGITVIDDSYNGNPDGAREAIKALAKFEGRRKIYITPGLVEMGERSREVHKEIGRELAGVADIVILIRNSVTPLIAVELDPHKVIYFDSATLAHNSLQNILKHGDVVMFQNDWPDNYL</sequence>
<dbReference type="PANTHER" id="PTHR43024:SF1">
    <property type="entry name" value="UDP-N-ACETYLMURAMOYL-TRIPEPTIDE--D-ALANYL-D-ALANINE LIGASE"/>
    <property type="match status" value="1"/>
</dbReference>
<feature type="domain" description="Mur ligase C-terminal" evidence="5">
    <location>
        <begin position="325"/>
        <end position="443"/>
    </location>
</feature>
<feature type="transmembrane region" description="Helical" evidence="4">
    <location>
        <begin position="77"/>
        <end position="105"/>
    </location>
</feature>
<dbReference type="InterPro" id="IPR004101">
    <property type="entry name" value="Mur_ligase_C"/>
</dbReference>
<feature type="transmembrane region" description="Helical" evidence="4">
    <location>
        <begin position="46"/>
        <end position="65"/>
    </location>
</feature>
<dbReference type="EMBL" id="MFEN01000029">
    <property type="protein sequence ID" value="OGE84003.1"/>
    <property type="molecule type" value="Genomic_DNA"/>
</dbReference>
<comment type="caution">
    <text evidence="7">The sequence shown here is derived from an EMBL/GenBank/DDBJ whole genome shotgun (WGS) entry which is preliminary data.</text>
</comment>
<evidence type="ECO:0000313" key="7">
    <source>
        <dbReference type="EMBL" id="OGE84003.1"/>
    </source>
</evidence>
<dbReference type="InterPro" id="IPR036565">
    <property type="entry name" value="Mur-like_cat_sf"/>
</dbReference>
<evidence type="ECO:0008006" key="9">
    <source>
        <dbReference type="Google" id="ProtNLM"/>
    </source>
</evidence>
<name>A0A1F5P2A5_9BACT</name>
<accession>A0A1F5P2A5</accession>
<gene>
    <name evidence="7" type="ORF">A2846_02435</name>
</gene>
<dbReference type="AlphaFoldDB" id="A0A1F5P2A5"/>
<dbReference type="PANTHER" id="PTHR43024">
    <property type="entry name" value="UDP-N-ACETYLMURAMOYL-TRIPEPTIDE--D-ALANYL-D-ALANINE LIGASE"/>
    <property type="match status" value="1"/>
</dbReference>
<keyword evidence="1" id="KW-0436">Ligase</keyword>
<dbReference type="Proteomes" id="UP000176339">
    <property type="component" value="Unassembled WGS sequence"/>
</dbReference>
<protein>
    <recommendedName>
        <fullName evidence="9">UDP-N-acetylmuramoyl-tripeptide--D-alanyl-D-alanine ligase</fullName>
    </recommendedName>
</protein>
<proteinExistence type="predicted"/>
<keyword evidence="4" id="KW-0472">Membrane</keyword>
<dbReference type="SUPFAM" id="SSF53623">
    <property type="entry name" value="MurD-like peptide ligases, catalytic domain"/>
    <property type="match status" value="1"/>
</dbReference>
<evidence type="ECO:0000313" key="8">
    <source>
        <dbReference type="Proteomes" id="UP000176339"/>
    </source>
</evidence>
<evidence type="ECO:0000256" key="1">
    <source>
        <dbReference type="ARBA" id="ARBA00022598"/>
    </source>
</evidence>
<reference evidence="7 8" key="1">
    <citation type="journal article" date="2016" name="Nat. Commun.">
        <title>Thousands of microbial genomes shed light on interconnected biogeochemical processes in an aquifer system.</title>
        <authorList>
            <person name="Anantharaman K."/>
            <person name="Brown C.T."/>
            <person name="Hug L.A."/>
            <person name="Sharon I."/>
            <person name="Castelle C.J."/>
            <person name="Probst A.J."/>
            <person name="Thomas B.C."/>
            <person name="Singh A."/>
            <person name="Wilkins M.J."/>
            <person name="Karaoz U."/>
            <person name="Brodie E.L."/>
            <person name="Williams K.H."/>
            <person name="Hubbard S.S."/>
            <person name="Banfield J.F."/>
        </authorList>
    </citation>
    <scope>NUCLEOTIDE SEQUENCE [LARGE SCALE GENOMIC DNA]</scope>
</reference>
<keyword evidence="4" id="KW-0812">Transmembrane</keyword>
<dbReference type="Pfam" id="PF02875">
    <property type="entry name" value="Mur_ligase_C"/>
    <property type="match status" value="1"/>
</dbReference>
<keyword evidence="2" id="KW-0547">Nucleotide-binding</keyword>
<dbReference type="InterPro" id="IPR051046">
    <property type="entry name" value="MurCDEF_CellWall_CoF430Synth"/>
</dbReference>
<keyword evidence="4" id="KW-1133">Transmembrane helix</keyword>
<dbReference type="GO" id="GO:0016881">
    <property type="term" value="F:acid-amino acid ligase activity"/>
    <property type="evidence" value="ECO:0007669"/>
    <property type="project" value="InterPro"/>
</dbReference>
<dbReference type="Gene3D" id="3.40.1190.10">
    <property type="entry name" value="Mur-like, catalytic domain"/>
    <property type="match status" value="1"/>
</dbReference>
<evidence type="ECO:0000256" key="3">
    <source>
        <dbReference type="ARBA" id="ARBA00022840"/>
    </source>
</evidence>
<evidence type="ECO:0000259" key="5">
    <source>
        <dbReference type="Pfam" id="PF02875"/>
    </source>
</evidence>
<evidence type="ECO:0000256" key="4">
    <source>
        <dbReference type="SAM" id="Phobius"/>
    </source>
</evidence>
<evidence type="ECO:0000259" key="6">
    <source>
        <dbReference type="Pfam" id="PF08245"/>
    </source>
</evidence>
<dbReference type="InterPro" id="IPR013221">
    <property type="entry name" value="Mur_ligase_cen"/>
</dbReference>